<sequence length="60" mass="6722">MAVPQSLSIGDEAQRIGAPSSRHTKLREVMPEESKNAPFYQQHGFHLMDDGRAMQIVNRG</sequence>
<feature type="region of interest" description="Disordered" evidence="1">
    <location>
        <begin position="1"/>
        <end position="23"/>
    </location>
</feature>
<dbReference type="PATRIC" id="fig|1682.24.peg.1288"/>
<gene>
    <name evidence="2" type="ORF">RY67_1326</name>
</gene>
<dbReference type="AlphaFoldDB" id="A0A0M4LH48"/>
<organism evidence="2 3">
    <name type="scientific">Bifidobacterium longum subsp. infantis</name>
    <dbReference type="NCBI Taxonomy" id="1682"/>
    <lineage>
        <taxon>Bacteria</taxon>
        <taxon>Bacillati</taxon>
        <taxon>Actinomycetota</taxon>
        <taxon>Actinomycetes</taxon>
        <taxon>Bifidobacteriales</taxon>
        <taxon>Bifidobacteriaceae</taxon>
        <taxon>Bifidobacterium</taxon>
    </lineage>
</organism>
<proteinExistence type="predicted"/>
<protein>
    <submittedName>
        <fullName evidence="2">Acetyltransferase</fullName>
    </submittedName>
</protein>
<reference evidence="2 3" key="1">
    <citation type="submission" date="2014-12" db="EMBL/GenBank/DDBJ databases">
        <title>Complete genome sequence of Bifidobacterium longum subsp. infantis BT1.</title>
        <authorList>
            <person name="Kim J.F."/>
            <person name="Kwak M.-J."/>
        </authorList>
    </citation>
    <scope>NUCLEOTIDE SEQUENCE [LARGE SCALE GENOMIC DNA]</scope>
    <source>
        <strain evidence="2 3">BT1</strain>
    </source>
</reference>
<evidence type="ECO:0000313" key="2">
    <source>
        <dbReference type="EMBL" id="ALE09346.1"/>
    </source>
</evidence>
<dbReference type="Proteomes" id="UP000067206">
    <property type="component" value="Chromosome"/>
</dbReference>
<accession>A0A0M4LH48</accession>
<dbReference type="GO" id="GO:0016740">
    <property type="term" value="F:transferase activity"/>
    <property type="evidence" value="ECO:0007669"/>
    <property type="project" value="UniProtKB-KW"/>
</dbReference>
<name>A0A0M4LH48_BIFLI</name>
<evidence type="ECO:0000313" key="3">
    <source>
        <dbReference type="Proteomes" id="UP000067206"/>
    </source>
</evidence>
<evidence type="ECO:0000256" key="1">
    <source>
        <dbReference type="SAM" id="MobiDB-lite"/>
    </source>
</evidence>
<dbReference type="EMBL" id="CP010411">
    <property type="protein sequence ID" value="ALE09346.1"/>
    <property type="molecule type" value="Genomic_DNA"/>
</dbReference>
<keyword evidence="2" id="KW-0808">Transferase</keyword>